<dbReference type="InterPro" id="IPR051398">
    <property type="entry name" value="Polysacch_Deacetylase"/>
</dbReference>
<dbReference type="CDD" id="cd10918">
    <property type="entry name" value="CE4_NodB_like_5s_6s"/>
    <property type="match status" value="1"/>
</dbReference>
<evidence type="ECO:0000313" key="9">
    <source>
        <dbReference type="Proteomes" id="UP000604473"/>
    </source>
</evidence>
<evidence type="ECO:0000313" key="8">
    <source>
        <dbReference type="EMBL" id="MBL3610584.1"/>
    </source>
</evidence>
<keyword evidence="9" id="KW-1185">Reference proteome</keyword>
<feature type="domain" description="NodB homology" evidence="7">
    <location>
        <begin position="26"/>
        <end position="206"/>
    </location>
</feature>
<comment type="function">
    <text evidence="1">Is involved in generating a small heat-stable compound (Nod), an acylated oligomer of N-acetylglucosamine, that stimulates mitosis in various plant protoplasts.</text>
</comment>
<dbReference type="InterPro" id="IPR011330">
    <property type="entry name" value="Glyco_hydro/deAcase_b/a-brl"/>
</dbReference>
<dbReference type="PANTHER" id="PTHR34216:SF3">
    <property type="entry name" value="POLY-BETA-1,6-N-ACETYL-D-GLUCOSAMINE N-DEACETYLASE"/>
    <property type="match status" value="1"/>
</dbReference>
<sequence length="206" mass="22918">MSLDMFTQQVQALRAFQSAMQGVGAYPIHISFDDGYESFVDTAWPILQDTTLPVTMFVLPGLVGGSARWLDGDPPSLLGWPQLQALSAEGLGIGSHLMTHTHLGKMSLKILSAEAIRSKLSLEDALGLAVDKVAVPYGYCTPDQARLLRDVGYKEVHIVDGPWFRQTQYPDGVIARQEMRGDIPFEGRFQILRRNLYHECRSDSRP</sequence>
<dbReference type="Proteomes" id="UP000604473">
    <property type="component" value="Unassembled WGS sequence"/>
</dbReference>
<dbReference type="Pfam" id="PF01522">
    <property type="entry name" value="Polysacc_deac_1"/>
    <property type="match status" value="1"/>
</dbReference>
<proteinExistence type="inferred from homology"/>
<dbReference type="PANTHER" id="PTHR34216">
    <property type="match status" value="1"/>
</dbReference>
<keyword evidence="5" id="KW-0732">Signal</keyword>
<reference evidence="8 9" key="1">
    <citation type="submission" date="2021-01" db="EMBL/GenBank/DDBJ databases">
        <title>Draft genomes of Rhodovulum sulfidophilum.</title>
        <authorList>
            <person name="Guzman M.S."/>
        </authorList>
    </citation>
    <scope>NUCLEOTIDE SEQUENCE [LARGE SCALE GENOMIC DNA]</scope>
    <source>
        <strain evidence="8 9">AB35</strain>
    </source>
</reference>
<evidence type="ECO:0000256" key="5">
    <source>
        <dbReference type="ARBA" id="ARBA00022729"/>
    </source>
</evidence>
<gene>
    <name evidence="8" type="ORF">JMM60_17625</name>
</gene>
<evidence type="ECO:0000256" key="1">
    <source>
        <dbReference type="ARBA" id="ARBA00003236"/>
    </source>
</evidence>
<dbReference type="InterPro" id="IPR002509">
    <property type="entry name" value="NODB_dom"/>
</dbReference>
<evidence type="ECO:0000256" key="3">
    <source>
        <dbReference type="ARBA" id="ARBA00010973"/>
    </source>
</evidence>
<evidence type="ECO:0000259" key="7">
    <source>
        <dbReference type="PROSITE" id="PS51677"/>
    </source>
</evidence>
<protein>
    <recommendedName>
        <fullName evidence="4">Chitooligosaccharide deacetylase</fullName>
    </recommendedName>
    <alternativeName>
        <fullName evidence="6">Nodulation protein B</fullName>
    </alternativeName>
</protein>
<dbReference type="SUPFAM" id="SSF88713">
    <property type="entry name" value="Glycoside hydrolase/deacetylase"/>
    <property type="match status" value="1"/>
</dbReference>
<evidence type="ECO:0000256" key="2">
    <source>
        <dbReference type="ARBA" id="ARBA00004613"/>
    </source>
</evidence>
<dbReference type="PROSITE" id="PS51677">
    <property type="entry name" value="NODB"/>
    <property type="match status" value="1"/>
</dbReference>
<comment type="caution">
    <text evidence="8">The sequence shown here is derived from an EMBL/GenBank/DDBJ whole genome shotgun (WGS) entry which is preliminary data.</text>
</comment>
<comment type="subcellular location">
    <subcellularLocation>
        <location evidence="2">Secreted</location>
    </subcellularLocation>
</comment>
<dbReference type="Gene3D" id="3.20.20.370">
    <property type="entry name" value="Glycoside hydrolase/deacetylase"/>
    <property type="match status" value="1"/>
</dbReference>
<comment type="similarity">
    <text evidence="3">Belongs to the polysaccharide deacetylase family.</text>
</comment>
<dbReference type="EMBL" id="JAESJJ010000030">
    <property type="protein sequence ID" value="MBL3610584.1"/>
    <property type="molecule type" value="Genomic_DNA"/>
</dbReference>
<accession>A0ABS1S077</accession>
<name>A0ABS1S077_RHOSU</name>
<organism evidence="8 9">
    <name type="scientific">Rhodovulum sulfidophilum</name>
    <name type="common">Rhodobacter sulfidophilus</name>
    <dbReference type="NCBI Taxonomy" id="35806"/>
    <lineage>
        <taxon>Bacteria</taxon>
        <taxon>Pseudomonadati</taxon>
        <taxon>Pseudomonadota</taxon>
        <taxon>Alphaproteobacteria</taxon>
        <taxon>Rhodobacterales</taxon>
        <taxon>Paracoccaceae</taxon>
        <taxon>Rhodovulum</taxon>
    </lineage>
</organism>
<evidence type="ECO:0000256" key="6">
    <source>
        <dbReference type="ARBA" id="ARBA00032976"/>
    </source>
</evidence>
<evidence type="ECO:0000256" key="4">
    <source>
        <dbReference type="ARBA" id="ARBA00020071"/>
    </source>
</evidence>